<proteinExistence type="predicted"/>
<dbReference type="InterPro" id="IPR021145">
    <property type="entry name" value="Portal_protein_SPP1_Gp6-like"/>
</dbReference>
<evidence type="ECO:0000313" key="2">
    <source>
        <dbReference type="EMBL" id="MBP2323365.1"/>
    </source>
</evidence>
<comment type="caution">
    <text evidence="2">The sequence shown here is derived from an EMBL/GenBank/DDBJ whole genome shotgun (WGS) entry which is preliminary data.</text>
</comment>
<dbReference type="Proteomes" id="UP001519332">
    <property type="component" value="Unassembled WGS sequence"/>
</dbReference>
<gene>
    <name evidence="2" type="ORF">JOF56_003750</name>
</gene>
<protein>
    <recommendedName>
        <fullName evidence="4">Phage portal protein, SPP1 Gp6-like</fullName>
    </recommendedName>
</protein>
<feature type="region of interest" description="Disordered" evidence="1">
    <location>
        <begin position="449"/>
        <end position="476"/>
    </location>
</feature>
<sequence>MSLSKYELDTINRLSAQLRRDAVKLTRYGDYYEGTRHLEHLGIAIPPDLRQFIVCVNWPRITADSLEERIDLEGFRLPGKHERDKNLWHVWQANNLDEESQLAHLDAIIYGRSYICVGSNEDDESTPLITVESPLEMTAEVSPKTRRVTVALRLYRDKDENGHVVDKATLYMPKVTVWAEKRWTGSERGWVEVDRDEHLLGRVPVVPLVNRARTGDRYGVSELQDVIDLTDAAARALTLAQLATEALSVPQRAVLGAEEKDFVGPDGKVLPKWAAYFGAIWALENPDAKLHQFTAADLGNFKTIVDHYAAMVSSVTGLPLRFFGQNTANPPSAEGIRADEARIVKRAERRQRAWGGAWEEAMRIVKRIQTGDWDDDLQELETIWRDPATPTRAQQADAAVKLVQAQILPVEAAWEEMGYSQTRIDELRSMRERQLAATDVLARQINAYRQNVTGNPGDNNTPENDSGQDTTAPPAE</sequence>
<dbReference type="RefSeq" id="WP_209639659.1">
    <property type="nucleotide sequence ID" value="NZ_JAGINW010000001.1"/>
</dbReference>
<evidence type="ECO:0000313" key="3">
    <source>
        <dbReference type="Proteomes" id="UP001519332"/>
    </source>
</evidence>
<dbReference type="EMBL" id="JAGINW010000001">
    <property type="protein sequence ID" value="MBP2323365.1"/>
    <property type="molecule type" value="Genomic_DNA"/>
</dbReference>
<dbReference type="Pfam" id="PF05133">
    <property type="entry name" value="SPP1_portal"/>
    <property type="match status" value="1"/>
</dbReference>
<name>A0ABS4TG29_9PSEU</name>
<evidence type="ECO:0008006" key="4">
    <source>
        <dbReference type="Google" id="ProtNLM"/>
    </source>
</evidence>
<organism evidence="2 3">
    <name type="scientific">Kibdelosporangium banguiense</name>
    <dbReference type="NCBI Taxonomy" id="1365924"/>
    <lineage>
        <taxon>Bacteria</taxon>
        <taxon>Bacillati</taxon>
        <taxon>Actinomycetota</taxon>
        <taxon>Actinomycetes</taxon>
        <taxon>Pseudonocardiales</taxon>
        <taxon>Pseudonocardiaceae</taxon>
        <taxon>Kibdelosporangium</taxon>
    </lineage>
</organism>
<reference evidence="2 3" key="1">
    <citation type="submission" date="2021-03" db="EMBL/GenBank/DDBJ databases">
        <title>Sequencing the genomes of 1000 actinobacteria strains.</title>
        <authorList>
            <person name="Klenk H.-P."/>
        </authorList>
    </citation>
    <scope>NUCLEOTIDE SEQUENCE [LARGE SCALE GENOMIC DNA]</scope>
    <source>
        <strain evidence="2 3">DSM 46670</strain>
    </source>
</reference>
<evidence type="ECO:0000256" key="1">
    <source>
        <dbReference type="SAM" id="MobiDB-lite"/>
    </source>
</evidence>
<accession>A0ABS4TG29</accession>
<keyword evidence="3" id="KW-1185">Reference proteome</keyword>